<gene>
    <name evidence="3" type="ORF">HF882_04690</name>
</gene>
<dbReference type="Pfam" id="PF07596">
    <property type="entry name" value="SBP_bac_10"/>
    <property type="match status" value="1"/>
</dbReference>
<dbReference type="NCBIfam" id="TIGR02532">
    <property type="entry name" value="IV_pilin_GFxxxE"/>
    <property type="match status" value="1"/>
</dbReference>
<keyword evidence="1" id="KW-0812">Transmembrane</keyword>
<reference evidence="3 4" key="1">
    <citation type="submission" date="2020-04" db="EMBL/GenBank/DDBJ databases">
        <authorList>
            <person name="Hitch T.C.A."/>
            <person name="Wylensek D."/>
            <person name="Clavel T."/>
        </authorList>
    </citation>
    <scope>NUCLEOTIDE SEQUENCE [LARGE SCALE GENOMIC DNA]</scope>
    <source>
        <strain evidence="3 4">COR2-253-APC-1A</strain>
    </source>
</reference>
<dbReference type="EMBL" id="JABAEW010000006">
    <property type="protein sequence ID" value="NMD85877.1"/>
    <property type="molecule type" value="Genomic_DNA"/>
</dbReference>
<dbReference type="InterPro" id="IPR011453">
    <property type="entry name" value="DUF1559"/>
</dbReference>
<dbReference type="PANTHER" id="PTHR30093:SF2">
    <property type="entry name" value="TYPE II SECRETION SYSTEM PROTEIN H"/>
    <property type="match status" value="1"/>
</dbReference>
<name>A0A848AUU5_9BACT</name>
<dbReference type="RefSeq" id="WP_206212475.1">
    <property type="nucleotide sequence ID" value="NZ_CAUFPP010000137.1"/>
</dbReference>
<dbReference type="PANTHER" id="PTHR30093">
    <property type="entry name" value="GENERAL SECRETION PATHWAY PROTEIN G"/>
    <property type="match status" value="1"/>
</dbReference>
<feature type="transmembrane region" description="Helical" evidence="1">
    <location>
        <begin position="6"/>
        <end position="29"/>
    </location>
</feature>
<accession>A0A848AUU5</accession>
<dbReference type="Gene3D" id="3.30.700.10">
    <property type="entry name" value="Glycoprotein, Type 4 Pilin"/>
    <property type="match status" value="1"/>
</dbReference>
<evidence type="ECO:0000313" key="4">
    <source>
        <dbReference type="Proteomes" id="UP000576225"/>
    </source>
</evidence>
<keyword evidence="1" id="KW-0472">Membrane</keyword>
<dbReference type="Proteomes" id="UP000576225">
    <property type="component" value="Unassembled WGS sequence"/>
</dbReference>
<feature type="transmembrane region" description="Helical" evidence="1">
    <location>
        <begin position="125"/>
        <end position="142"/>
    </location>
</feature>
<comment type="caution">
    <text evidence="3">The sequence shown here is derived from an EMBL/GenBank/DDBJ whole genome shotgun (WGS) entry which is preliminary data.</text>
</comment>
<dbReference type="InterPro" id="IPR045584">
    <property type="entry name" value="Pilin-like"/>
</dbReference>
<evidence type="ECO:0000313" key="3">
    <source>
        <dbReference type="EMBL" id="NMD85877.1"/>
    </source>
</evidence>
<evidence type="ECO:0000259" key="2">
    <source>
        <dbReference type="Pfam" id="PF07596"/>
    </source>
</evidence>
<dbReference type="SUPFAM" id="SSF54523">
    <property type="entry name" value="Pili subunits"/>
    <property type="match status" value="1"/>
</dbReference>
<protein>
    <submittedName>
        <fullName evidence="3">DUF1559 domain-containing protein</fullName>
    </submittedName>
</protein>
<evidence type="ECO:0000256" key="1">
    <source>
        <dbReference type="SAM" id="Phobius"/>
    </source>
</evidence>
<proteinExistence type="predicted"/>
<organism evidence="3 4">
    <name type="scientific">Victivallis vadensis</name>
    <dbReference type="NCBI Taxonomy" id="172901"/>
    <lineage>
        <taxon>Bacteria</taxon>
        <taxon>Pseudomonadati</taxon>
        <taxon>Lentisphaerota</taxon>
        <taxon>Lentisphaeria</taxon>
        <taxon>Victivallales</taxon>
        <taxon>Victivallaceae</taxon>
        <taxon>Victivallis</taxon>
    </lineage>
</organism>
<dbReference type="InterPro" id="IPR012902">
    <property type="entry name" value="N_methyl_site"/>
</dbReference>
<keyword evidence="1" id="KW-1133">Transmembrane helix</keyword>
<sequence>MKNHLFTLIELLVVIAIIAILASMLLPSLNKARAMAMKTKCTGNLKQIGTGLALYADDYKHYPPSKTPDFEPWTNRNNWHWLVMPYIGMDAATRPKDWDDLAKRRESGPLLCPSRPSVNRETRDWYSYSMFGFGPLVAWFGFGPAPMTKGENDKPSIASFCPLPTSKATKTGGTGFLPKNSTIAFISEATQNADSAFQGGAQLGNELGNITDKATYEYSYRHNNRKNVLWFDLHVSDVGLNQIHNSGFLKQ</sequence>
<dbReference type="AlphaFoldDB" id="A0A848AUU5"/>
<feature type="domain" description="DUF1559" evidence="2">
    <location>
        <begin position="31"/>
        <end position="122"/>
    </location>
</feature>